<organism evidence="2 3">
    <name type="scientific">Caenorhabditis remanei</name>
    <name type="common">Caenorhabditis vulgaris</name>
    <dbReference type="NCBI Taxonomy" id="31234"/>
    <lineage>
        <taxon>Eukaryota</taxon>
        <taxon>Metazoa</taxon>
        <taxon>Ecdysozoa</taxon>
        <taxon>Nematoda</taxon>
        <taxon>Chromadorea</taxon>
        <taxon>Rhabditida</taxon>
        <taxon>Rhabditina</taxon>
        <taxon>Rhabditomorpha</taxon>
        <taxon>Rhabditoidea</taxon>
        <taxon>Rhabditidae</taxon>
        <taxon>Peloderinae</taxon>
        <taxon>Caenorhabditis</taxon>
    </lineage>
</organism>
<feature type="compositionally biased region" description="Basic and acidic residues" evidence="1">
    <location>
        <begin position="37"/>
        <end position="53"/>
    </location>
</feature>
<reference evidence="2 3" key="1">
    <citation type="submission" date="2019-12" db="EMBL/GenBank/DDBJ databases">
        <title>Chromosome-level assembly of the Caenorhabditis remanei genome.</title>
        <authorList>
            <person name="Teterina A.A."/>
            <person name="Willis J.H."/>
            <person name="Phillips P.C."/>
        </authorList>
    </citation>
    <scope>NUCLEOTIDE SEQUENCE [LARGE SCALE GENOMIC DNA]</scope>
    <source>
        <strain evidence="2 3">PX506</strain>
        <tissue evidence="2">Whole organism</tissue>
    </source>
</reference>
<accession>A0A6A5FWK4</accession>
<dbReference type="CTD" id="9809315"/>
<proteinExistence type="predicted"/>
<sequence>MGLCIQRVKPHLTPLFTFFYIMEFPSSLLNLTKIEDSDGDTRRNSECFTERSRKSQPKPQLTRWSSESDLTKACSYDVSVETMRRNSLEEVSQCMQTRLDAETASILENGKVTDENSLKKKTFLMNMFRTAVLKVMTEPAGDECEGPVAPLPNDPFTNLTLLPTQKTKAIYLSQVFKYAVKQTIIHQRQEKSSGDPWDEFFYRIYSAEKPRMDNARQCHSAGVKLNINKELQDKLVFTDYDSSIKDKLTPYKSSSSDRGKRAFDNLSRISSNISKRRQQEISEKGGAEHLSQHATLPKLPPRQREMERTDERGRRFRVEKHQLTLRKDLRISSVLLDIARLWWPWDSSELLQMSIVLHSNFSCSYLSVEHSWARSAVLRLVSVLLSERLRGEGDLCWRSDWRSNRRSNWRSLTNLSARSKKLLSLAKLFLVLIVLIDFRSKSQFDLLDLVWLISLLLLNKVRDLALLKNLLWSIDNLNRWSSWSLG</sequence>
<dbReference type="RefSeq" id="XP_053578921.1">
    <property type="nucleotide sequence ID" value="XM_053735355.1"/>
</dbReference>
<feature type="compositionally biased region" description="Polar residues" evidence="1">
    <location>
        <begin position="57"/>
        <end position="66"/>
    </location>
</feature>
<feature type="compositionally biased region" description="Basic and acidic residues" evidence="1">
    <location>
        <begin position="302"/>
        <end position="313"/>
    </location>
</feature>
<comment type="caution">
    <text evidence="2">The sequence shown here is derived from an EMBL/GenBank/DDBJ whole genome shotgun (WGS) entry which is preliminary data.</text>
</comment>
<evidence type="ECO:0000313" key="3">
    <source>
        <dbReference type="Proteomes" id="UP000483820"/>
    </source>
</evidence>
<feature type="region of interest" description="Disordered" evidence="1">
    <location>
        <begin position="37"/>
        <end position="66"/>
    </location>
</feature>
<name>A0A6A5FWK4_CAERE</name>
<dbReference type="KEGG" id="crq:GCK72_023345"/>
<feature type="region of interest" description="Disordered" evidence="1">
    <location>
        <begin position="273"/>
        <end position="313"/>
    </location>
</feature>
<dbReference type="GeneID" id="9809315"/>
<dbReference type="EMBL" id="WUAV01000006">
    <property type="protein sequence ID" value="KAF1746887.1"/>
    <property type="molecule type" value="Genomic_DNA"/>
</dbReference>
<dbReference type="Proteomes" id="UP000483820">
    <property type="component" value="Chromosome X"/>
</dbReference>
<dbReference type="AlphaFoldDB" id="A0A6A5FWK4"/>
<evidence type="ECO:0000256" key="1">
    <source>
        <dbReference type="SAM" id="MobiDB-lite"/>
    </source>
</evidence>
<feature type="compositionally biased region" description="Basic and acidic residues" evidence="1">
    <location>
        <begin position="277"/>
        <end position="291"/>
    </location>
</feature>
<gene>
    <name evidence="2" type="ORF">GCK72_023345</name>
</gene>
<protein>
    <submittedName>
        <fullName evidence="2">Uncharacterized protein</fullName>
    </submittedName>
</protein>
<evidence type="ECO:0000313" key="2">
    <source>
        <dbReference type="EMBL" id="KAF1746887.1"/>
    </source>
</evidence>